<evidence type="ECO:0000256" key="3">
    <source>
        <dbReference type="ARBA" id="ARBA00022448"/>
    </source>
</evidence>
<dbReference type="InterPro" id="IPR003423">
    <property type="entry name" value="OMP_efflux"/>
</dbReference>
<keyword evidence="10" id="KW-1185">Reference proteome</keyword>
<dbReference type="AlphaFoldDB" id="A0A853FY09"/>
<evidence type="ECO:0000256" key="2">
    <source>
        <dbReference type="ARBA" id="ARBA00007613"/>
    </source>
</evidence>
<keyword evidence="3" id="KW-0813">Transport</keyword>
<keyword evidence="7" id="KW-0998">Cell outer membrane</keyword>
<comment type="similarity">
    <text evidence="2">Belongs to the outer membrane factor (OMF) (TC 1.B.17) family.</text>
</comment>
<feature type="signal peptide" evidence="8">
    <location>
        <begin position="1"/>
        <end position="29"/>
    </location>
</feature>
<feature type="chain" id="PRO_5032523796" evidence="8">
    <location>
        <begin position="30"/>
        <end position="470"/>
    </location>
</feature>
<evidence type="ECO:0000313" key="10">
    <source>
        <dbReference type="Proteomes" id="UP000559809"/>
    </source>
</evidence>
<dbReference type="GO" id="GO:0009279">
    <property type="term" value="C:cell outer membrane"/>
    <property type="evidence" value="ECO:0007669"/>
    <property type="project" value="UniProtKB-SubCell"/>
</dbReference>
<sequence>MRPAMKRLSRAMRASLLAVPLACHAQAPAAVDLAEAWRAAMQSDKEYAVARAAHAAAQPRRDQAAALWRPNVGLVGSVGVATHESETRGAQFSAPGFQQTSGVGFNTSVTSGTSTRWAVAAKQPLYNETRRAEQRQLSTSVDLADLQWQAAWQALMIRTAERYFDLALADETVRVLGQQLDAVQRAATEARDRYKLGAAPVTDTHEAGARLATVRAQLLAAESDVQVKRNLLADTTGLPAGTLAARLPDAGAKRPSPLQPLESWQNEAQSGNPEIRAQVLAAEVAKHEAAKYSVKSSASVDLVAEVGRNRLSGSGDFGSAANSGNSWAVGIQLSVPLYTGGYRSAKEEEALRLTGKAMAEVARTRERVAQQVRSAWLGLSVGAERIRALEQAMHASQARRDATRLGHAVGERSTLDLLNAENEASASRLALSQARIGLLLDRLRLAALVGRLDEAALQAANGELAVSSVR</sequence>
<dbReference type="Pfam" id="PF02321">
    <property type="entry name" value="OEP"/>
    <property type="match status" value="2"/>
</dbReference>
<evidence type="ECO:0000313" key="9">
    <source>
        <dbReference type="EMBL" id="NYT48562.1"/>
    </source>
</evidence>
<proteinExistence type="inferred from homology"/>
<keyword evidence="6" id="KW-0472">Membrane</keyword>
<dbReference type="GO" id="GO:0015562">
    <property type="term" value="F:efflux transmembrane transporter activity"/>
    <property type="evidence" value="ECO:0007669"/>
    <property type="project" value="InterPro"/>
</dbReference>
<dbReference type="Proteomes" id="UP000559809">
    <property type="component" value="Unassembled WGS sequence"/>
</dbReference>
<evidence type="ECO:0000256" key="1">
    <source>
        <dbReference type="ARBA" id="ARBA00004442"/>
    </source>
</evidence>
<evidence type="ECO:0000256" key="5">
    <source>
        <dbReference type="ARBA" id="ARBA00022692"/>
    </source>
</evidence>
<reference evidence="9 10" key="1">
    <citation type="submission" date="2020-07" db="EMBL/GenBank/DDBJ databases">
        <title>Taxonomic revisions and descriptions of new bacterial species based on genomic comparisons in the high-G+C-content subgroup of the family Alcaligenaceae.</title>
        <authorList>
            <person name="Szabo A."/>
            <person name="Felfoldi T."/>
        </authorList>
    </citation>
    <scope>NUCLEOTIDE SEQUENCE [LARGE SCALE GENOMIC DNA]</scope>
    <source>
        <strain evidence="9 10">LMG 24012</strain>
    </source>
</reference>
<keyword evidence="8" id="KW-0732">Signal</keyword>
<comment type="caution">
    <text evidence="9">The sequence shown here is derived from an EMBL/GenBank/DDBJ whole genome shotgun (WGS) entry which is preliminary data.</text>
</comment>
<name>A0A853FY09_9BURK</name>
<keyword evidence="4" id="KW-1134">Transmembrane beta strand</keyword>
<dbReference type="Gene3D" id="1.20.1600.10">
    <property type="entry name" value="Outer membrane efflux proteins (OEP)"/>
    <property type="match status" value="1"/>
</dbReference>
<gene>
    <name evidence="9" type="ORF">H0A72_04485</name>
</gene>
<dbReference type="SUPFAM" id="SSF56954">
    <property type="entry name" value="Outer membrane efflux proteins (OEP)"/>
    <property type="match status" value="1"/>
</dbReference>
<accession>A0A853FY09</accession>
<evidence type="ECO:0000256" key="8">
    <source>
        <dbReference type="SAM" id="SignalP"/>
    </source>
</evidence>
<dbReference type="PANTHER" id="PTHR30026">
    <property type="entry name" value="OUTER MEMBRANE PROTEIN TOLC"/>
    <property type="match status" value="1"/>
</dbReference>
<evidence type="ECO:0000256" key="7">
    <source>
        <dbReference type="ARBA" id="ARBA00023237"/>
    </source>
</evidence>
<dbReference type="GO" id="GO:1990281">
    <property type="term" value="C:efflux pump complex"/>
    <property type="evidence" value="ECO:0007669"/>
    <property type="project" value="TreeGrafter"/>
</dbReference>
<organism evidence="9 10">
    <name type="scientific">Parapusillimonas granuli</name>
    <dbReference type="NCBI Taxonomy" id="380911"/>
    <lineage>
        <taxon>Bacteria</taxon>
        <taxon>Pseudomonadati</taxon>
        <taxon>Pseudomonadota</taxon>
        <taxon>Betaproteobacteria</taxon>
        <taxon>Burkholderiales</taxon>
        <taxon>Alcaligenaceae</taxon>
        <taxon>Parapusillimonas</taxon>
    </lineage>
</organism>
<dbReference type="InterPro" id="IPR051906">
    <property type="entry name" value="TolC-like"/>
</dbReference>
<dbReference type="PANTHER" id="PTHR30026:SF20">
    <property type="entry name" value="OUTER MEMBRANE PROTEIN TOLC"/>
    <property type="match status" value="1"/>
</dbReference>
<comment type="subcellular location">
    <subcellularLocation>
        <location evidence="1">Cell outer membrane</location>
    </subcellularLocation>
</comment>
<keyword evidence="5" id="KW-0812">Transmembrane</keyword>
<protein>
    <submittedName>
        <fullName evidence="9">TolC family protein</fullName>
    </submittedName>
</protein>
<dbReference type="GO" id="GO:0015288">
    <property type="term" value="F:porin activity"/>
    <property type="evidence" value="ECO:0007669"/>
    <property type="project" value="TreeGrafter"/>
</dbReference>
<dbReference type="EMBL" id="JACCEM010000002">
    <property type="protein sequence ID" value="NYT48562.1"/>
    <property type="molecule type" value="Genomic_DNA"/>
</dbReference>
<evidence type="ECO:0000256" key="6">
    <source>
        <dbReference type="ARBA" id="ARBA00023136"/>
    </source>
</evidence>
<evidence type="ECO:0000256" key="4">
    <source>
        <dbReference type="ARBA" id="ARBA00022452"/>
    </source>
</evidence>